<feature type="domain" description="CUB" evidence="4">
    <location>
        <begin position="560"/>
        <end position="690"/>
    </location>
</feature>
<dbReference type="InterPro" id="IPR000859">
    <property type="entry name" value="CUB_dom"/>
</dbReference>
<dbReference type="PROSITE" id="PS01180">
    <property type="entry name" value="CUB"/>
    <property type="match status" value="8"/>
</dbReference>
<comment type="caution">
    <text evidence="5">The sequence shown here is derived from an EMBL/GenBank/DDBJ whole genome shotgun (WGS) entry which is preliminary data.</text>
</comment>
<feature type="domain" description="CUB" evidence="4">
    <location>
        <begin position="177"/>
        <end position="303"/>
    </location>
</feature>
<dbReference type="SMART" id="SM00042">
    <property type="entry name" value="CUB"/>
    <property type="match status" value="8"/>
</dbReference>
<dbReference type="InterPro" id="IPR035914">
    <property type="entry name" value="Sperma_CUB_dom_sf"/>
</dbReference>
<organism evidence="5 6">
    <name type="scientific">Necator americanus</name>
    <name type="common">Human hookworm</name>
    <dbReference type="NCBI Taxonomy" id="51031"/>
    <lineage>
        <taxon>Eukaryota</taxon>
        <taxon>Metazoa</taxon>
        <taxon>Ecdysozoa</taxon>
        <taxon>Nematoda</taxon>
        <taxon>Chromadorea</taxon>
        <taxon>Rhabditida</taxon>
        <taxon>Rhabditina</taxon>
        <taxon>Rhabditomorpha</taxon>
        <taxon>Strongyloidea</taxon>
        <taxon>Ancylostomatidae</taxon>
        <taxon>Bunostominae</taxon>
        <taxon>Necator</taxon>
    </lineage>
</organism>
<dbReference type="EMBL" id="JAVFWL010000005">
    <property type="protein sequence ID" value="KAK6758655.1"/>
    <property type="molecule type" value="Genomic_DNA"/>
</dbReference>
<evidence type="ECO:0000313" key="6">
    <source>
        <dbReference type="Proteomes" id="UP001303046"/>
    </source>
</evidence>
<name>A0ABR1E8M8_NECAM</name>
<feature type="domain" description="CUB" evidence="4">
    <location>
        <begin position="44"/>
        <end position="171"/>
    </location>
</feature>
<accession>A0ABR1E8M8</accession>
<evidence type="ECO:0000256" key="3">
    <source>
        <dbReference type="PROSITE-ProRule" id="PRU00059"/>
    </source>
</evidence>
<evidence type="ECO:0000256" key="2">
    <source>
        <dbReference type="ARBA" id="ARBA00023157"/>
    </source>
</evidence>
<reference evidence="5 6" key="1">
    <citation type="submission" date="2023-08" db="EMBL/GenBank/DDBJ databases">
        <title>A Necator americanus chromosomal reference genome.</title>
        <authorList>
            <person name="Ilik V."/>
            <person name="Petrzelkova K.J."/>
            <person name="Pardy F."/>
            <person name="Fuh T."/>
            <person name="Niatou-Singa F.S."/>
            <person name="Gouil Q."/>
            <person name="Baker L."/>
            <person name="Ritchie M.E."/>
            <person name="Jex A.R."/>
            <person name="Gazzola D."/>
            <person name="Li H."/>
            <person name="Toshio Fujiwara R."/>
            <person name="Zhan B."/>
            <person name="Aroian R.V."/>
            <person name="Pafco B."/>
            <person name="Schwarz E.M."/>
        </authorList>
    </citation>
    <scope>NUCLEOTIDE SEQUENCE [LARGE SCALE GENOMIC DNA]</scope>
    <source>
        <strain evidence="5 6">Aroian</strain>
        <tissue evidence="5">Whole animal</tissue>
    </source>
</reference>
<feature type="domain" description="CUB" evidence="4">
    <location>
        <begin position="304"/>
        <end position="431"/>
    </location>
</feature>
<feature type="domain" description="CUB" evidence="4">
    <location>
        <begin position="433"/>
        <end position="553"/>
    </location>
</feature>
<keyword evidence="6" id="KW-1185">Reference proteome</keyword>
<dbReference type="Proteomes" id="UP001303046">
    <property type="component" value="Unassembled WGS sequence"/>
</dbReference>
<keyword evidence="1" id="KW-0677">Repeat</keyword>
<feature type="domain" description="CUB" evidence="4">
    <location>
        <begin position="694"/>
        <end position="826"/>
    </location>
</feature>
<keyword evidence="2 3" id="KW-1015">Disulfide bond</keyword>
<dbReference type="CDD" id="cd00041">
    <property type="entry name" value="CUB"/>
    <property type="match status" value="7"/>
</dbReference>
<gene>
    <name evidence="5" type="primary">Necator_chrV.g20884</name>
    <name evidence="5" type="ORF">RB195_016091</name>
</gene>
<feature type="domain" description="CUB" evidence="4">
    <location>
        <begin position="962"/>
        <end position="1102"/>
    </location>
</feature>
<comment type="caution">
    <text evidence="3">Lacks conserved residue(s) required for the propagation of feature annotation.</text>
</comment>
<evidence type="ECO:0000259" key="4">
    <source>
        <dbReference type="PROSITE" id="PS01180"/>
    </source>
</evidence>
<dbReference type="Gene3D" id="2.60.120.290">
    <property type="entry name" value="Spermadhesin, CUB domain"/>
    <property type="match status" value="8"/>
</dbReference>
<evidence type="ECO:0000313" key="5">
    <source>
        <dbReference type="EMBL" id="KAK6758655.1"/>
    </source>
</evidence>
<protein>
    <recommendedName>
        <fullName evidence="4">CUB domain-containing protein</fullName>
    </recommendedName>
</protein>
<feature type="domain" description="CUB" evidence="4">
    <location>
        <begin position="829"/>
        <end position="964"/>
    </location>
</feature>
<dbReference type="Pfam" id="PF00431">
    <property type="entry name" value="CUB"/>
    <property type="match status" value="6"/>
</dbReference>
<dbReference type="SUPFAM" id="SSF49854">
    <property type="entry name" value="Spermadhesin, CUB domain"/>
    <property type="match status" value="8"/>
</dbReference>
<dbReference type="PANTHER" id="PTHR24251">
    <property type="entry name" value="OVOCHYMASE-RELATED"/>
    <property type="match status" value="1"/>
</dbReference>
<sequence>MNSSKPIARLYLNQEIDLHVFSMQSAFMPEEGLTFKLNVQYYKCGGLIDKPNSGVITSPNFGGGQPYLRNSHCLWMLVAPEGMIVKMTITDMDVEYNPACDADVLIVGEGPDNDVIHRYCSRERRYGNETEEEMLKERFKVIKSRSRYLTLTWNTDFSNEYRGWRIDYEFIPDGAECGYSTHAMSGVIHSPKWPKDYDNDEECIWDIQVPLGYHIHLQFTHFDIAPSEECSKDSLIISQEHSSRAFAPVGDYFFLFEDEEAHSPLCGITLPKPFRSESNRVRLNFTSDESTTAAGFRAEWKAECGAVFRLSHGVISSPNYPDHYPNVNGRCEYMIALEGEAANAVIALKLIDFDLSDAKMDYSRSPCESDYLEIRDIINNRVVMSYCGGDPLNEEPIAIKGSVGLSFVTNQSYVHGSKKLQRGFQISYAIDKCGGTIELSEDTGYLSTISSPAFPLDYAHNLDCVWNVTAPEDRVISVKYEVLELEASSECTFDSIELIDGINLNGTSMGKVCGSKEQMPKSRLYTKSNNLLVHFVTDHTLNEGKFKIVVTATLGEKSGCGGTLKATGDWSTLKPPLDEQGQYIHNLHCGWNIIGGDNTILELQITKLDTEELIAPPGVVSESGTRCVDALTIYDGYKSFSPLLANDLCEDTVGAKLPLTYHTSHKVAHVYFESDLSGSGTGFEIKYRSIKPDCGDWLVAKTESQSYSYQSKQNKDKHAGQTNQRCQWVIQSKSQTPIWLHFSTIHFPSIDGDCSDAYIEIRDVGLVSKCQHPACARESSDRKTYRICGNTPFPPYVSNTMAVQITTSAIINDNDSARFTMSYRLLDGCNRTVITQNAPSGRLTSPNFPNPYDHNSTCTTRVEAPRQKRIQLVFRSFDFERGRVSFYRANGSRLALYNFRRRVFMRSCDFDFLKINEPGRNSTGPVCGRGLPSTYFTWGNSVEVFMKTDHNMATEGYDLSYFTGRLHDDGSIDFAPSNDLEGAITNIGYPNGYNTSTRSSWTIMPPNGHSCVVDLIVLELAKTQPDVDCLSQDEYLEIEQSTGNADHPGGGKDSVRVRSCSHNTPVSMEMEPAVNRFVKITFKSDGSTDNDGRGFRLTWKCLSYEQIQV</sequence>
<evidence type="ECO:0000256" key="1">
    <source>
        <dbReference type="ARBA" id="ARBA00022737"/>
    </source>
</evidence>
<proteinExistence type="predicted"/>
<feature type="disulfide bond" evidence="3">
    <location>
        <begin position="304"/>
        <end position="331"/>
    </location>
</feature>